<organism evidence="1 2">
    <name type="scientific">Flavobacterium aciduliphilum</name>
    <dbReference type="NCBI Taxonomy" id="1101402"/>
    <lineage>
        <taxon>Bacteria</taxon>
        <taxon>Pseudomonadati</taxon>
        <taxon>Bacteroidota</taxon>
        <taxon>Flavobacteriia</taxon>
        <taxon>Flavobacteriales</taxon>
        <taxon>Flavobacteriaceae</taxon>
        <taxon>Flavobacterium</taxon>
    </lineage>
</organism>
<name>A0A328YZ06_9FLAO</name>
<keyword evidence="2" id="KW-1185">Reference proteome</keyword>
<sequence length="105" mass="12105">MTNIFNIYHYRLRTKTNSFLKAGLAQKKVCKLNFNTLPSANSNPNLPSNINYFPVVHVAISKSVNELETNKLNIKSRLIEETFLKVLTYLIIKKSKSNNQIYKSK</sequence>
<protein>
    <submittedName>
        <fullName evidence="1">Uncharacterized protein</fullName>
    </submittedName>
</protein>
<comment type="caution">
    <text evidence="1">The sequence shown here is derived from an EMBL/GenBank/DDBJ whole genome shotgun (WGS) entry which is preliminary data.</text>
</comment>
<dbReference type="EMBL" id="QLSZ01000001">
    <property type="protein sequence ID" value="RAR75787.1"/>
    <property type="molecule type" value="Genomic_DNA"/>
</dbReference>
<evidence type="ECO:0000313" key="2">
    <source>
        <dbReference type="Proteomes" id="UP000248840"/>
    </source>
</evidence>
<dbReference type="AlphaFoldDB" id="A0A328YZ06"/>
<gene>
    <name evidence="1" type="ORF">CLV55_101492</name>
</gene>
<reference evidence="1 2" key="1">
    <citation type="submission" date="2018-06" db="EMBL/GenBank/DDBJ databases">
        <title>Genomic Encyclopedia of Archaeal and Bacterial Type Strains, Phase II (KMG-II): from individual species to whole genera.</title>
        <authorList>
            <person name="Goeker M."/>
        </authorList>
    </citation>
    <scope>NUCLEOTIDE SEQUENCE [LARGE SCALE GENOMIC DNA]</scope>
    <source>
        <strain evidence="1 2">DSM 25663</strain>
    </source>
</reference>
<accession>A0A328YZ06</accession>
<proteinExistence type="predicted"/>
<dbReference type="Proteomes" id="UP000248840">
    <property type="component" value="Unassembled WGS sequence"/>
</dbReference>
<evidence type="ECO:0000313" key="1">
    <source>
        <dbReference type="EMBL" id="RAR75787.1"/>
    </source>
</evidence>